<gene>
    <name evidence="1" type="ORF">CLV48_11024</name>
</gene>
<dbReference type="Proteomes" id="UP000240708">
    <property type="component" value="Unassembled WGS sequence"/>
</dbReference>
<organism evidence="1 2">
    <name type="scientific">Cecembia rubra</name>
    <dbReference type="NCBI Taxonomy" id="1485585"/>
    <lineage>
        <taxon>Bacteria</taxon>
        <taxon>Pseudomonadati</taxon>
        <taxon>Bacteroidota</taxon>
        <taxon>Cytophagia</taxon>
        <taxon>Cytophagales</taxon>
        <taxon>Cyclobacteriaceae</taxon>
        <taxon>Cecembia</taxon>
    </lineage>
</organism>
<reference evidence="1 2" key="1">
    <citation type="submission" date="2018-03" db="EMBL/GenBank/DDBJ databases">
        <title>Genomic Encyclopedia of Archaeal and Bacterial Type Strains, Phase II (KMG-II): from individual species to whole genera.</title>
        <authorList>
            <person name="Goeker M."/>
        </authorList>
    </citation>
    <scope>NUCLEOTIDE SEQUENCE [LARGE SCALE GENOMIC DNA]</scope>
    <source>
        <strain evidence="1 2">DSM 28057</strain>
    </source>
</reference>
<dbReference type="NCBIfam" id="NF047593">
    <property type="entry name" value="IS66_ISAeme5_TnpA"/>
    <property type="match status" value="1"/>
</dbReference>
<dbReference type="OrthoDB" id="671208at2"/>
<name>A0A2P8DYG6_9BACT</name>
<dbReference type="RefSeq" id="WP_106568269.1">
    <property type="nucleotide sequence ID" value="NZ_PYGF01000010.1"/>
</dbReference>
<evidence type="ECO:0000313" key="1">
    <source>
        <dbReference type="EMBL" id="PSL02242.1"/>
    </source>
</evidence>
<accession>A0A2P8DYG6</accession>
<keyword evidence="2" id="KW-1185">Reference proteome</keyword>
<dbReference type="AlphaFoldDB" id="A0A2P8DYG6"/>
<protein>
    <submittedName>
        <fullName evidence="1">Uncharacterized protein</fullName>
    </submittedName>
</protein>
<comment type="caution">
    <text evidence="1">The sequence shown here is derived from an EMBL/GenBank/DDBJ whole genome shotgun (WGS) entry which is preliminary data.</text>
</comment>
<proteinExistence type="predicted"/>
<evidence type="ECO:0000313" key="2">
    <source>
        <dbReference type="Proteomes" id="UP000240708"/>
    </source>
</evidence>
<dbReference type="EMBL" id="PYGF01000010">
    <property type="protein sequence ID" value="PSL02242.1"/>
    <property type="molecule type" value="Genomic_DNA"/>
</dbReference>
<sequence length="63" mass="7455">MDKRQEMLKLVEEFEVSRMTQRDFSASKGMGFHKFNCWYRMLNIEQTGGDQLQGFFRVDVGTV</sequence>